<evidence type="ECO:0000256" key="1">
    <source>
        <dbReference type="SAM" id="MobiDB-lite"/>
    </source>
</evidence>
<organism evidence="2 3">
    <name type="scientific">Microthlaspi erraticum</name>
    <dbReference type="NCBI Taxonomy" id="1685480"/>
    <lineage>
        <taxon>Eukaryota</taxon>
        <taxon>Viridiplantae</taxon>
        <taxon>Streptophyta</taxon>
        <taxon>Embryophyta</taxon>
        <taxon>Tracheophyta</taxon>
        <taxon>Spermatophyta</taxon>
        <taxon>Magnoliopsida</taxon>
        <taxon>eudicotyledons</taxon>
        <taxon>Gunneridae</taxon>
        <taxon>Pentapetalae</taxon>
        <taxon>rosids</taxon>
        <taxon>malvids</taxon>
        <taxon>Brassicales</taxon>
        <taxon>Brassicaceae</taxon>
        <taxon>Coluteocarpeae</taxon>
        <taxon>Microthlaspi</taxon>
    </lineage>
</organism>
<evidence type="ECO:0000313" key="3">
    <source>
        <dbReference type="Proteomes" id="UP000467841"/>
    </source>
</evidence>
<dbReference type="AlphaFoldDB" id="A0A6D2KD70"/>
<name>A0A6D2KD70_9BRAS</name>
<gene>
    <name evidence="2" type="ORF">MERR_LOCUS36934</name>
</gene>
<comment type="caution">
    <text evidence="2">The sequence shown here is derived from an EMBL/GenBank/DDBJ whole genome shotgun (WGS) entry which is preliminary data.</text>
</comment>
<proteinExistence type="predicted"/>
<dbReference type="OrthoDB" id="734536at2759"/>
<accession>A0A6D2KD70</accession>
<feature type="compositionally biased region" description="Acidic residues" evidence="1">
    <location>
        <begin position="1"/>
        <end position="13"/>
    </location>
</feature>
<reference evidence="2" key="1">
    <citation type="submission" date="2020-01" db="EMBL/GenBank/DDBJ databases">
        <authorList>
            <person name="Mishra B."/>
        </authorList>
    </citation>
    <scope>NUCLEOTIDE SEQUENCE [LARGE SCALE GENOMIC DNA]</scope>
</reference>
<evidence type="ECO:0000313" key="2">
    <source>
        <dbReference type="EMBL" id="CAA7049699.1"/>
    </source>
</evidence>
<keyword evidence="3" id="KW-1185">Reference proteome</keyword>
<dbReference type="EMBL" id="CACVBM020001425">
    <property type="protein sequence ID" value="CAA7049699.1"/>
    <property type="molecule type" value="Genomic_DNA"/>
</dbReference>
<dbReference type="Proteomes" id="UP000467841">
    <property type="component" value="Unassembled WGS sequence"/>
</dbReference>
<protein>
    <submittedName>
        <fullName evidence="2">Uncharacterized protein</fullName>
    </submittedName>
</protein>
<sequence length="123" mass="13323">MDNAETEQQEEFSEWVVIQTSPKSPPTDASTPQNSPTSQPSHRREYPPGNDDEEDDAVIPIVVGEEEGEESSSAVNLSLPWRVIKISKKRLINEDATSLTQIVNQSGSASGRMDGLVAELSGA</sequence>
<feature type="region of interest" description="Disordered" evidence="1">
    <location>
        <begin position="1"/>
        <end position="57"/>
    </location>
</feature>
<feature type="compositionally biased region" description="Low complexity" evidence="1">
    <location>
        <begin position="30"/>
        <end position="40"/>
    </location>
</feature>